<evidence type="ECO:0000313" key="1">
    <source>
        <dbReference type="EMBL" id="SFR41606.1"/>
    </source>
</evidence>
<protein>
    <submittedName>
        <fullName evidence="1">Phage head-tail adaptor, putative, SPP1 family</fullName>
    </submittedName>
</protein>
<organism evidence="1 2">
    <name type="scientific">Yoonia tamlensis</name>
    <dbReference type="NCBI Taxonomy" id="390270"/>
    <lineage>
        <taxon>Bacteria</taxon>
        <taxon>Pseudomonadati</taxon>
        <taxon>Pseudomonadota</taxon>
        <taxon>Alphaproteobacteria</taxon>
        <taxon>Rhodobacterales</taxon>
        <taxon>Paracoccaceae</taxon>
        <taxon>Yoonia</taxon>
    </lineage>
</organism>
<sequence length="112" mass="12213">MKMPHLNRALVLEAPTQVSDGAGGYIRQWEPLGVHWAAIKPGSGRETAAFAATVSRVPYRITVRAAPHGAASRPVAGQRFREGNRFFEITAVAEHDADQRYLTCHATEETAS</sequence>
<dbReference type="Pfam" id="PF05521">
    <property type="entry name" value="Phage_HCP"/>
    <property type="match status" value="1"/>
</dbReference>
<dbReference type="NCBIfam" id="TIGR01563">
    <property type="entry name" value="gp16_SPP1"/>
    <property type="match status" value="1"/>
</dbReference>
<dbReference type="Proteomes" id="UP000199478">
    <property type="component" value="Unassembled WGS sequence"/>
</dbReference>
<name>A0A1I6GHE8_9RHOB</name>
<dbReference type="RefSeq" id="WP_090198805.1">
    <property type="nucleotide sequence ID" value="NZ_FOYP01000001.1"/>
</dbReference>
<proteinExistence type="predicted"/>
<dbReference type="STRING" id="390270.SAMN04488005_1668"/>
<dbReference type="EMBL" id="FOYP01000001">
    <property type="protein sequence ID" value="SFR41606.1"/>
    <property type="molecule type" value="Genomic_DNA"/>
</dbReference>
<dbReference type="Gene3D" id="2.40.10.270">
    <property type="entry name" value="Bacteriophage SPP1 head-tail adaptor protein"/>
    <property type="match status" value="1"/>
</dbReference>
<dbReference type="OrthoDB" id="7570189at2"/>
<reference evidence="2" key="1">
    <citation type="submission" date="2016-10" db="EMBL/GenBank/DDBJ databases">
        <authorList>
            <person name="Varghese N."/>
            <person name="Submissions S."/>
        </authorList>
    </citation>
    <scope>NUCLEOTIDE SEQUENCE [LARGE SCALE GENOMIC DNA]</scope>
    <source>
        <strain evidence="2">DSM 26879</strain>
    </source>
</reference>
<dbReference type="InterPro" id="IPR038666">
    <property type="entry name" value="SSP1_head-tail_sf"/>
</dbReference>
<keyword evidence="2" id="KW-1185">Reference proteome</keyword>
<accession>A0A1I6GHE8</accession>
<gene>
    <name evidence="1" type="ORF">SAMN04488005_1668</name>
</gene>
<dbReference type="AlphaFoldDB" id="A0A1I6GHE8"/>
<evidence type="ECO:0000313" key="2">
    <source>
        <dbReference type="Proteomes" id="UP000199478"/>
    </source>
</evidence>
<dbReference type="InterPro" id="IPR008767">
    <property type="entry name" value="Phage_SPP1_head-tail_adaptor"/>
</dbReference>